<gene>
    <name evidence="2" type="ORF">BACCAP_01232</name>
</gene>
<evidence type="ECO:0008006" key="4">
    <source>
        <dbReference type="Google" id="ProtNLM"/>
    </source>
</evidence>
<dbReference type="STRING" id="411467.BACCAP_01232"/>
<evidence type="ECO:0000313" key="3">
    <source>
        <dbReference type="Proteomes" id="UP000003639"/>
    </source>
</evidence>
<proteinExistence type="predicted"/>
<feature type="transmembrane region" description="Helical" evidence="1">
    <location>
        <begin position="94"/>
        <end position="114"/>
    </location>
</feature>
<evidence type="ECO:0000256" key="1">
    <source>
        <dbReference type="SAM" id="Phobius"/>
    </source>
</evidence>
<evidence type="ECO:0000313" key="2">
    <source>
        <dbReference type="EMBL" id="EDN00880.1"/>
    </source>
</evidence>
<accession>A6NSQ3</accession>
<dbReference type="RefSeq" id="WP_006571780.1">
    <property type="nucleotide sequence ID" value="NZ_AAXG02000009.1"/>
</dbReference>
<dbReference type="EMBL" id="AAXG02000009">
    <property type="protein sequence ID" value="EDN00880.1"/>
    <property type="molecule type" value="Genomic_DNA"/>
</dbReference>
<dbReference type="Proteomes" id="UP000003639">
    <property type="component" value="Unassembled WGS sequence"/>
</dbReference>
<keyword evidence="3" id="KW-1185">Reference proteome</keyword>
<feature type="transmembrane region" description="Helical" evidence="1">
    <location>
        <begin position="141"/>
        <end position="160"/>
    </location>
</feature>
<name>A6NSQ3_9FIRM</name>
<dbReference type="AlphaFoldDB" id="A6NSQ3"/>
<comment type="caution">
    <text evidence="2">The sequence shown here is derived from an EMBL/GenBank/DDBJ whole genome shotgun (WGS) entry which is preliminary data.</text>
</comment>
<protein>
    <recommendedName>
        <fullName evidence="4">ABC transporter permease</fullName>
    </recommendedName>
</protein>
<sequence>MVQMLLAEGVFLCTLFWGVCWFGTGSDEKNIRNFSSYPEVVQKIVILRPELAGRIRRRVPVVVFANNLLLFTVLLFALGLLTRQEEFAGNFLNTLLLGQALNLFDLLVIDLLWWRHTRRVRFTGTENQPKLYADPGKHISAFLRGVVMFLLIAFIDGYLLTKIQIGG</sequence>
<reference evidence="2 3" key="1">
    <citation type="submission" date="2007-04" db="EMBL/GenBank/DDBJ databases">
        <authorList>
            <person name="Fulton L."/>
            <person name="Clifton S."/>
            <person name="Fulton B."/>
            <person name="Xu J."/>
            <person name="Minx P."/>
            <person name="Pepin K.H."/>
            <person name="Johnson M."/>
            <person name="Thiruvilangam P."/>
            <person name="Bhonagiri V."/>
            <person name="Nash W.E."/>
            <person name="Mardis E.R."/>
            <person name="Wilson R.K."/>
        </authorList>
    </citation>
    <scope>NUCLEOTIDE SEQUENCE [LARGE SCALE GENOMIC DNA]</scope>
    <source>
        <strain evidence="2 3">ATCC 29799</strain>
    </source>
</reference>
<feature type="transmembrane region" description="Helical" evidence="1">
    <location>
        <begin position="6"/>
        <end position="24"/>
    </location>
</feature>
<feature type="transmembrane region" description="Helical" evidence="1">
    <location>
        <begin position="61"/>
        <end position="82"/>
    </location>
</feature>
<reference evidence="2 3" key="2">
    <citation type="submission" date="2007-06" db="EMBL/GenBank/DDBJ databases">
        <title>Draft genome sequence of Pseudoflavonifractor capillosus ATCC 29799.</title>
        <authorList>
            <person name="Sudarsanam P."/>
            <person name="Ley R."/>
            <person name="Guruge J."/>
            <person name="Turnbaugh P.J."/>
            <person name="Mahowald M."/>
            <person name="Liep D."/>
            <person name="Gordon J."/>
        </authorList>
    </citation>
    <scope>NUCLEOTIDE SEQUENCE [LARGE SCALE GENOMIC DNA]</scope>
    <source>
        <strain evidence="2 3">ATCC 29799</strain>
    </source>
</reference>
<keyword evidence="1" id="KW-0812">Transmembrane</keyword>
<dbReference type="eggNOG" id="ENOG502ZSB3">
    <property type="taxonomic scope" value="Bacteria"/>
</dbReference>
<keyword evidence="1" id="KW-1133">Transmembrane helix</keyword>
<organism evidence="2 3">
    <name type="scientific">Pseudoflavonifractor capillosus ATCC 29799</name>
    <dbReference type="NCBI Taxonomy" id="411467"/>
    <lineage>
        <taxon>Bacteria</taxon>
        <taxon>Bacillati</taxon>
        <taxon>Bacillota</taxon>
        <taxon>Clostridia</taxon>
        <taxon>Eubacteriales</taxon>
        <taxon>Oscillospiraceae</taxon>
        <taxon>Pseudoflavonifractor</taxon>
    </lineage>
</organism>
<keyword evidence="1" id="KW-0472">Membrane</keyword>